<dbReference type="GO" id="GO:0005524">
    <property type="term" value="F:ATP binding"/>
    <property type="evidence" value="ECO:0007669"/>
    <property type="project" value="InterPro"/>
</dbReference>
<dbReference type="SUPFAM" id="SSF52540">
    <property type="entry name" value="P-loop containing nucleoside triphosphate hydrolases"/>
    <property type="match status" value="1"/>
</dbReference>
<gene>
    <name evidence="2" type="ORF">DSM100238_0672</name>
</gene>
<dbReference type="Pfam" id="PF07726">
    <property type="entry name" value="AAA_3"/>
    <property type="match status" value="1"/>
</dbReference>
<dbReference type="InterPro" id="IPR027417">
    <property type="entry name" value="P-loop_NTPase"/>
</dbReference>
<comment type="caution">
    <text evidence="2">The sequence shown here is derived from an EMBL/GenBank/DDBJ whole genome shotgun (WGS) entry which is preliminary data.</text>
</comment>
<dbReference type="EMBL" id="WBSO01000003">
    <property type="protein sequence ID" value="KAB8299638.1"/>
    <property type="molecule type" value="Genomic_DNA"/>
</dbReference>
<dbReference type="SMART" id="SM00382">
    <property type="entry name" value="AAA"/>
    <property type="match status" value="1"/>
</dbReference>
<dbReference type="PANTHER" id="PTHR42759:SF5">
    <property type="entry name" value="METHANOL DEHYDROGENASE REGULATOR"/>
    <property type="match status" value="1"/>
</dbReference>
<dbReference type="PANTHER" id="PTHR42759">
    <property type="entry name" value="MOXR FAMILY PROTEIN"/>
    <property type="match status" value="1"/>
</dbReference>
<evidence type="ECO:0000259" key="1">
    <source>
        <dbReference type="SMART" id="SM00382"/>
    </source>
</evidence>
<dbReference type="RefSeq" id="WP_152355310.1">
    <property type="nucleotide sequence ID" value="NZ_JBKZAQ010000002.1"/>
</dbReference>
<dbReference type="Gene3D" id="1.10.8.80">
    <property type="entry name" value="Magnesium chelatase subunit I, C-Terminal domain"/>
    <property type="match status" value="1"/>
</dbReference>
<organism evidence="2 3">
    <name type="scientific">Bifidobacterium apri</name>
    <dbReference type="NCBI Taxonomy" id="1769423"/>
    <lineage>
        <taxon>Bacteria</taxon>
        <taxon>Bacillati</taxon>
        <taxon>Actinomycetota</taxon>
        <taxon>Actinomycetes</taxon>
        <taxon>Bifidobacteriales</taxon>
        <taxon>Bifidobacteriaceae</taxon>
        <taxon>Bifidobacterium</taxon>
    </lineage>
</organism>
<name>A0A6A2V9B2_9BIFI</name>
<dbReference type="InterPro" id="IPR003593">
    <property type="entry name" value="AAA+_ATPase"/>
</dbReference>
<dbReference type="InterPro" id="IPR050764">
    <property type="entry name" value="CbbQ/NirQ/NorQ/GpvN"/>
</dbReference>
<dbReference type="AlphaFoldDB" id="A0A6A2V9B2"/>
<dbReference type="Proteomes" id="UP000440041">
    <property type="component" value="Unassembled WGS sequence"/>
</dbReference>
<evidence type="ECO:0000313" key="2">
    <source>
        <dbReference type="EMBL" id="KAB8299638.1"/>
    </source>
</evidence>
<keyword evidence="3" id="KW-1185">Reference proteome</keyword>
<dbReference type="CDD" id="cd00009">
    <property type="entry name" value="AAA"/>
    <property type="match status" value="1"/>
</dbReference>
<accession>A0A6A2V9B2</accession>
<dbReference type="OrthoDB" id="9808397at2"/>
<reference evidence="2 3" key="1">
    <citation type="submission" date="2019-09" db="EMBL/GenBank/DDBJ databases">
        <title>Characterization of the phylogenetic diversity of two novel species belonging to the genus Bifidobacterium: Bifidobacterium cebidarum sp. nov. and Bifidobacterium leontopitheci sp. nov.</title>
        <authorList>
            <person name="Lugli G.A."/>
            <person name="Duranti S."/>
            <person name="Milani C."/>
            <person name="Turroni F."/>
            <person name="Ventura M."/>
        </authorList>
    </citation>
    <scope>NUCLEOTIDE SEQUENCE [LARGE SCALE GENOMIC DNA]</scope>
    <source>
        <strain evidence="2 3">DSM 100238</strain>
    </source>
</reference>
<feature type="domain" description="AAA+ ATPase" evidence="1">
    <location>
        <begin position="41"/>
        <end position="182"/>
    </location>
</feature>
<dbReference type="InterPro" id="IPR011703">
    <property type="entry name" value="ATPase_AAA-3"/>
</dbReference>
<sequence>MVTSMETPQARDILHAVTDTLNTVLACPRETVETTVLTFAAGGHVLLEDVPGVGKTTLARALATVIGGSVRRIQFTPDLLPGDLLGMNVYSRATESFAFHPGPIFANIIIADEINRADPKVQSALLEAMGEGQVSVDGQTHHLEQPFIVIATQNPIELEGTYPLPEAQLDRFMIRMGFGYPAADTEERMVMSDHASRPLEGLHRVADVDQMQAIRETCAAVRVAQPVARYLVSLTAATRSMEGVAFGVSPRGSLQLAALSRAKALYEGRDFVLPDDVRWAAPFALPHRLVLEDAGYGTAPTGLARQLIDTLIDRTPVPRVDDR</sequence>
<dbReference type="Gene3D" id="3.40.50.300">
    <property type="entry name" value="P-loop containing nucleotide triphosphate hydrolases"/>
    <property type="match status" value="1"/>
</dbReference>
<dbReference type="InterPro" id="IPR041628">
    <property type="entry name" value="ChlI/MoxR_AAA_lid"/>
</dbReference>
<protein>
    <submittedName>
        <fullName evidence="2">MoxR-like ATPase</fullName>
    </submittedName>
</protein>
<dbReference type="Pfam" id="PF17863">
    <property type="entry name" value="AAA_lid_2"/>
    <property type="match status" value="1"/>
</dbReference>
<evidence type="ECO:0000313" key="3">
    <source>
        <dbReference type="Proteomes" id="UP000440041"/>
    </source>
</evidence>
<dbReference type="GO" id="GO:0016887">
    <property type="term" value="F:ATP hydrolysis activity"/>
    <property type="evidence" value="ECO:0007669"/>
    <property type="project" value="InterPro"/>
</dbReference>
<proteinExistence type="predicted"/>
<dbReference type="PIRSF" id="PIRSF002849">
    <property type="entry name" value="AAA_ATPase_chaperone_MoxR_prd"/>
    <property type="match status" value="1"/>
</dbReference>